<organism evidence="2 3">
    <name type="scientific">Pelagicoccus enzymogenes</name>
    <dbReference type="NCBI Taxonomy" id="2773457"/>
    <lineage>
        <taxon>Bacteria</taxon>
        <taxon>Pseudomonadati</taxon>
        <taxon>Verrucomicrobiota</taxon>
        <taxon>Opitutia</taxon>
        <taxon>Puniceicoccales</taxon>
        <taxon>Pelagicoccaceae</taxon>
        <taxon>Pelagicoccus</taxon>
    </lineage>
</organism>
<proteinExistence type="predicted"/>
<reference evidence="2" key="1">
    <citation type="submission" date="2020-09" db="EMBL/GenBank/DDBJ databases">
        <title>Pelagicoccus enzymogenes sp. nov. with an EPS production, isolated from marine sediment.</title>
        <authorList>
            <person name="Feng X."/>
        </authorList>
    </citation>
    <scope>NUCLEOTIDE SEQUENCE</scope>
    <source>
        <strain evidence="2">NFK12</strain>
    </source>
</reference>
<dbReference type="EMBL" id="JACYFG010000041">
    <property type="protein sequence ID" value="MBD5781411.1"/>
    <property type="molecule type" value="Genomic_DNA"/>
</dbReference>
<sequence>MTRKIILKSFIAKVLLWGLSVSAWGASLELGQVRANRRGWTEIERARASHDRDASQDTREVEGFGEEDAYVTEEVAPEDSLRAFEGDAGEEQLEESGAAPDKERRVTRVRSGSKRRSGLILIGGRERKKPSLKDGYLTVDLPPALRFSDADPVNARPPSPALPEFNFVSHEYVPYLLETHLTEDELQEAAMLSEIVIEMEPHEVVSGKIKTRSTSHEELVEHFDLEEQRSTVLRPEEVLIFFETDTHAGRAGAMVPFNPATPNTTTIKSSATLKKE</sequence>
<protein>
    <submittedName>
        <fullName evidence="2">Uncharacterized protein</fullName>
    </submittedName>
</protein>
<feature type="compositionally biased region" description="Basic and acidic residues" evidence="1">
    <location>
        <begin position="46"/>
        <end position="62"/>
    </location>
</feature>
<feature type="region of interest" description="Disordered" evidence="1">
    <location>
        <begin position="46"/>
        <end position="67"/>
    </location>
</feature>
<feature type="region of interest" description="Disordered" evidence="1">
    <location>
        <begin position="87"/>
        <end position="111"/>
    </location>
</feature>
<evidence type="ECO:0000313" key="2">
    <source>
        <dbReference type="EMBL" id="MBD5781411.1"/>
    </source>
</evidence>
<comment type="caution">
    <text evidence="2">The sequence shown here is derived from an EMBL/GenBank/DDBJ whole genome shotgun (WGS) entry which is preliminary data.</text>
</comment>
<accession>A0A927IIM1</accession>
<gene>
    <name evidence="2" type="ORF">IEN85_18060</name>
</gene>
<name>A0A927IIM1_9BACT</name>
<evidence type="ECO:0000256" key="1">
    <source>
        <dbReference type="SAM" id="MobiDB-lite"/>
    </source>
</evidence>
<dbReference type="RefSeq" id="WP_191618514.1">
    <property type="nucleotide sequence ID" value="NZ_JACYFG010000041.1"/>
</dbReference>
<keyword evidence="3" id="KW-1185">Reference proteome</keyword>
<evidence type="ECO:0000313" key="3">
    <source>
        <dbReference type="Proteomes" id="UP000622317"/>
    </source>
</evidence>
<dbReference type="Proteomes" id="UP000622317">
    <property type="component" value="Unassembled WGS sequence"/>
</dbReference>
<dbReference type="AlphaFoldDB" id="A0A927IIM1"/>